<dbReference type="InterPro" id="IPR013737">
    <property type="entry name" value="Bac_rhamnosid_N"/>
</dbReference>
<dbReference type="Gene3D" id="1.50.10.10">
    <property type="match status" value="1"/>
</dbReference>
<dbReference type="Proteomes" id="UP001500051">
    <property type="component" value="Unassembled WGS sequence"/>
</dbReference>
<proteinExistence type="predicted"/>
<accession>A0ABP7EH76</accession>
<dbReference type="Pfam" id="PF25788">
    <property type="entry name" value="Ig_Rha78A_N"/>
    <property type="match status" value="1"/>
</dbReference>
<dbReference type="InterPro" id="IPR016007">
    <property type="entry name" value="Alpha_rhamnosid"/>
</dbReference>
<dbReference type="Gene3D" id="2.60.120.260">
    <property type="entry name" value="Galactose-binding domain-like"/>
    <property type="match status" value="2"/>
</dbReference>
<evidence type="ECO:0000256" key="2">
    <source>
        <dbReference type="ARBA" id="ARBA00012652"/>
    </source>
</evidence>
<dbReference type="PIRSF" id="PIRSF010631">
    <property type="entry name" value="A-rhamnsds"/>
    <property type="match status" value="1"/>
</dbReference>
<dbReference type="EMBL" id="BAAAYX010000026">
    <property type="protein sequence ID" value="GAA3718113.1"/>
    <property type="molecule type" value="Genomic_DNA"/>
</dbReference>
<feature type="domain" description="Alpha-L-rhamnosidase C-terminal" evidence="7">
    <location>
        <begin position="779"/>
        <end position="851"/>
    </location>
</feature>
<feature type="domain" description="Bacterial alpha-L-rhamnosidase N-terminal" evidence="5">
    <location>
        <begin position="149"/>
        <end position="317"/>
    </location>
</feature>
<feature type="domain" description="Alpha-L-rhamnosidase six-hairpin glycosidase" evidence="6">
    <location>
        <begin position="430"/>
        <end position="777"/>
    </location>
</feature>
<dbReference type="InterPro" id="IPR008928">
    <property type="entry name" value="6-hairpin_glycosidase_sf"/>
</dbReference>
<evidence type="ECO:0000313" key="8">
    <source>
        <dbReference type="EMBL" id="GAA3718113.1"/>
    </source>
</evidence>
<keyword evidence="9" id="KW-1185">Reference proteome</keyword>
<comment type="caution">
    <text evidence="8">The sequence shown here is derived from an EMBL/GenBank/DDBJ whole genome shotgun (WGS) entry which is preliminary data.</text>
</comment>
<dbReference type="InterPro" id="IPR012341">
    <property type="entry name" value="6hp_glycosidase-like_sf"/>
</dbReference>
<comment type="catalytic activity">
    <reaction evidence="1">
        <text>Hydrolysis of terminal non-reducing alpha-L-rhamnose residues in alpha-L-rhamnosides.</text>
        <dbReference type="EC" id="3.2.1.40"/>
    </reaction>
</comment>
<dbReference type="PANTHER" id="PTHR33307">
    <property type="entry name" value="ALPHA-RHAMNOSIDASE (EUROFUNG)"/>
    <property type="match status" value="1"/>
</dbReference>
<evidence type="ECO:0000256" key="1">
    <source>
        <dbReference type="ARBA" id="ARBA00001445"/>
    </source>
</evidence>
<dbReference type="PANTHER" id="PTHR33307:SF6">
    <property type="entry name" value="ALPHA-RHAMNOSIDASE (EUROFUNG)-RELATED"/>
    <property type="match status" value="1"/>
</dbReference>
<dbReference type="Gene3D" id="2.60.40.10">
    <property type="entry name" value="Immunoglobulins"/>
    <property type="match status" value="1"/>
</dbReference>
<protein>
    <recommendedName>
        <fullName evidence="2">alpha-L-rhamnosidase</fullName>
        <ecNumber evidence="2">3.2.1.40</ecNumber>
    </recommendedName>
</protein>
<dbReference type="InterPro" id="IPR035398">
    <property type="entry name" value="Bac_rhamnosid_C"/>
</dbReference>
<evidence type="ECO:0000259" key="6">
    <source>
        <dbReference type="Pfam" id="PF17389"/>
    </source>
</evidence>
<gene>
    <name evidence="8" type="ORF">GCM10022204_42580</name>
</gene>
<dbReference type="EC" id="3.2.1.40" evidence="2"/>
<dbReference type="SUPFAM" id="SSF48208">
    <property type="entry name" value="Six-hairpin glycosidases"/>
    <property type="match status" value="1"/>
</dbReference>
<dbReference type="Pfam" id="PF17389">
    <property type="entry name" value="Bac_rhamnosid6H"/>
    <property type="match status" value="1"/>
</dbReference>
<feature type="domain" description="Alpha-L-rhamnosidase concanavalin-like" evidence="4">
    <location>
        <begin position="327"/>
        <end position="426"/>
    </location>
</feature>
<dbReference type="InterPro" id="IPR013783">
    <property type="entry name" value="Ig-like_fold"/>
</dbReference>
<organism evidence="8 9">
    <name type="scientific">Microlunatus aurantiacus</name>
    <dbReference type="NCBI Taxonomy" id="446786"/>
    <lineage>
        <taxon>Bacteria</taxon>
        <taxon>Bacillati</taxon>
        <taxon>Actinomycetota</taxon>
        <taxon>Actinomycetes</taxon>
        <taxon>Propionibacteriales</taxon>
        <taxon>Propionibacteriaceae</taxon>
        <taxon>Microlunatus</taxon>
    </lineage>
</organism>
<dbReference type="RefSeq" id="WP_344814480.1">
    <property type="nucleotide sequence ID" value="NZ_BAAAYX010000026.1"/>
</dbReference>
<evidence type="ECO:0000313" key="9">
    <source>
        <dbReference type="Proteomes" id="UP001500051"/>
    </source>
</evidence>
<dbReference type="InterPro" id="IPR008902">
    <property type="entry name" value="Rhamnosid_concanavalin"/>
</dbReference>
<evidence type="ECO:0000259" key="7">
    <source>
        <dbReference type="Pfam" id="PF17390"/>
    </source>
</evidence>
<evidence type="ECO:0000259" key="5">
    <source>
        <dbReference type="Pfam" id="PF08531"/>
    </source>
</evidence>
<evidence type="ECO:0000256" key="3">
    <source>
        <dbReference type="ARBA" id="ARBA00022801"/>
    </source>
</evidence>
<dbReference type="Pfam" id="PF08531">
    <property type="entry name" value="Bac_rhamnosid_N"/>
    <property type="match status" value="1"/>
</dbReference>
<dbReference type="Gene3D" id="2.60.420.10">
    <property type="entry name" value="Maltose phosphorylase, domain 3"/>
    <property type="match status" value="1"/>
</dbReference>
<name>A0ABP7EH76_9ACTN</name>
<evidence type="ECO:0000259" key="4">
    <source>
        <dbReference type="Pfam" id="PF05592"/>
    </source>
</evidence>
<sequence>MSSASTPVAIRNSLVVEGVSAQAPRGLDVVAEAAPRLTWRTVTDVPDWTQQSAELELTTSSGTSTASVSGSDSVLVEWPFTPLAPRDDVVLRVRVTGSDGSTSQWSRPLRIRAGFLAEGEWVATPVGLAHPATGAQPGLARTVFEVSGDVASAVLYATALGVYQASVNGTDVDDQVLKPGWTPYQWRLVHETTDVTGLLVPGANVLGIRFAGGWATERYGFRGQAAPFYTEQPSVAGQLVITYTDGTREVVATDSGWRAVPGPVTASGIYAGDDHDQQLERSGWDRPGYDDGDWPAVTVREALVTPTARNSPVVRRIEEVAVREVITTPSGRTVLDFGQNLVGRLRLTVDGPAGTVITLRHAEVLEHDELGTRPLRQAKATDTLTLAGAGPVTWEPEFTFHGFRYAEVDGWPGTFDPTAVTAQVIHSDMERTGWFASSHDLVDRLHENVVWGLRGNFLYVPTDCPQRDERLGWTGDIQVFAPTASFLYDVHSFLSSWLTDLELEQRHAAGIVPFVVPSVLAGRVRPAAAWGDAATVVPTVLHERFGDERVLADQLASMRAWTDVIVGRSGERHLWEGQFQFADWLDPSAPPERPAEAKTHPDIVATAYVFRSADLTARAATLLGEAAVAETYAAIAERVRQAFLAEYVTPAGRLVSDAQTGYALAIMFDLAPAEQQQALGDRLAELVRSGGYTIGTGFVGTPIVADALTRTGHLETATRLLTQTACPSWLYPVTMGATTIWERWDSMLADGTINPGEMTSFNHYALGAVADWLHRVVAGLAPATPGYGVIRIAPQPLTGFDFAEARHLTPYGPASVRWDRDGDQIRVVAEVPPNSSAEVSLPDGQELTVRSGRHTWTSTVAVADTGRPAVSVDMTLAELVDDPEAFAATIGAIAEIDPATADDLRRHTAWLPGRQVKELFERVPQDARDRVVGAFGALNASRAG</sequence>
<dbReference type="Pfam" id="PF17390">
    <property type="entry name" value="Bac_rhamnosid_C"/>
    <property type="match status" value="1"/>
</dbReference>
<reference evidence="9" key="1">
    <citation type="journal article" date="2019" name="Int. J. Syst. Evol. Microbiol.">
        <title>The Global Catalogue of Microorganisms (GCM) 10K type strain sequencing project: providing services to taxonomists for standard genome sequencing and annotation.</title>
        <authorList>
            <consortium name="The Broad Institute Genomics Platform"/>
            <consortium name="The Broad Institute Genome Sequencing Center for Infectious Disease"/>
            <person name="Wu L."/>
            <person name="Ma J."/>
        </authorList>
    </citation>
    <scope>NUCLEOTIDE SEQUENCE [LARGE SCALE GENOMIC DNA]</scope>
    <source>
        <strain evidence="9">JCM 16548</strain>
    </source>
</reference>
<dbReference type="GO" id="GO:0016787">
    <property type="term" value="F:hydrolase activity"/>
    <property type="evidence" value="ECO:0007669"/>
    <property type="project" value="UniProtKB-KW"/>
</dbReference>
<dbReference type="InterPro" id="IPR035396">
    <property type="entry name" value="Bac_rhamnosid6H"/>
</dbReference>
<dbReference type="Pfam" id="PF05592">
    <property type="entry name" value="Bac_rhamnosid"/>
    <property type="match status" value="1"/>
</dbReference>
<keyword evidence="3 8" id="KW-0378">Hydrolase</keyword>